<evidence type="ECO:0000313" key="2">
    <source>
        <dbReference type="EMBL" id="KDR69045.1"/>
    </source>
</evidence>
<proteinExistence type="predicted"/>
<dbReference type="EMBL" id="KL142404">
    <property type="protein sequence ID" value="KDR69045.1"/>
    <property type="molecule type" value="Genomic_DNA"/>
</dbReference>
<protein>
    <submittedName>
        <fullName evidence="2">Uncharacterized protein</fullName>
    </submittedName>
</protein>
<feature type="compositionally biased region" description="Low complexity" evidence="1">
    <location>
        <begin position="104"/>
        <end position="113"/>
    </location>
</feature>
<accession>A0A067SDP0</accession>
<organism evidence="2 3">
    <name type="scientific">Galerina marginata (strain CBS 339.88)</name>
    <dbReference type="NCBI Taxonomy" id="685588"/>
    <lineage>
        <taxon>Eukaryota</taxon>
        <taxon>Fungi</taxon>
        <taxon>Dikarya</taxon>
        <taxon>Basidiomycota</taxon>
        <taxon>Agaricomycotina</taxon>
        <taxon>Agaricomycetes</taxon>
        <taxon>Agaricomycetidae</taxon>
        <taxon>Agaricales</taxon>
        <taxon>Agaricineae</taxon>
        <taxon>Strophariaceae</taxon>
        <taxon>Galerina</taxon>
    </lineage>
</organism>
<feature type="region of interest" description="Disordered" evidence="1">
    <location>
        <begin position="103"/>
        <end position="143"/>
    </location>
</feature>
<evidence type="ECO:0000256" key="1">
    <source>
        <dbReference type="SAM" id="MobiDB-lite"/>
    </source>
</evidence>
<sequence length="220" mass="24546">MAYIPPKLTRGSVGGLVVRKKKNEQAVWFTTIDPFSPRLPASELVSIFNNVWPGAVCRRQRKCAALRASLMFAGRGSVRRAGVKDHRHPKEVLDYYGKKRPDLSVRSTSTSRSSRAEEKSGEAKRPKDWASLKEEETELGASTRRQGHDLFPLSFAGTLKVEAERHEKNMYLDKADCSITSTFPPRCFGVILFRIVVSLAPSSEIIRKCLSVDNGGLDSH</sequence>
<keyword evidence="3" id="KW-1185">Reference proteome</keyword>
<gene>
    <name evidence="2" type="ORF">GALMADRAFT_215358</name>
</gene>
<evidence type="ECO:0000313" key="3">
    <source>
        <dbReference type="Proteomes" id="UP000027222"/>
    </source>
</evidence>
<name>A0A067SDP0_GALM3</name>
<feature type="compositionally biased region" description="Basic and acidic residues" evidence="1">
    <location>
        <begin position="114"/>
        <end position="134"/>
    </location>
</feature>
<dbReference type="HOGENOM" id="CLU_1256099_0_0_1"/>
<reference evidence="3" key="1">
    <citation type="journal article" date="2014" name="Proc. Natl. Acad. Sci. U.S.A.">
        <title>Extensive sampling of basidiomycete genomes demonstrates inadequacy of the white-rot/brown-rot paradigm for wood decay fungi.</title>
        <authorList>
            <person name="Riley R."/>
            <person name="Salamov A.A."/>
            <person name="Brown D.W."/>
            <person name="Nagy L.G."/>
            <person name="Floudas D."/>
            <person name="Held B.W."/>
            <person name="Levasseur A."/>
            <person name="Lombard V."/>
            <person name="Morin E."/>
            <person name="Otillar R."/>
            <person name="Lindquist E.A."/>
            <person name="Sun H."/>
            <person name="LaButti K.M."/>
            <person name="Schmutz J."/>
            <person name="Jabbour D."/>
            <person name="Luo H."/>
            <person name="Baker S.E."/>
            <person name="Pisabarro A.G."/>
            <person name="Walton J.D."/>
            <person name="Blanchette R.A."/>
            <person name="Henrissat B."/>
            <person name="Martin F."/>
            <person name="Cullen D."/>
            <person name="Hibbett D.S."/>
            <person name="Grigoriev I.V."/>
        </authorList>
    </citation>
    <scope>NUCLEOTIDE SEQUENCE [LARGE SCALE GENOMIC DNA]</scope>
    <source>
        <strain evidence="3">CBS 339.88</strain>
    </source>
</reference>
<dbReference type="Proteomes" id="UP000027222">
    <property type="component" value="Unassembled WGS sequence"/>
</dbReference>
<dbReference type="AlphaFoldDB" id="A0A067SDP0"/>